<dbReference type="AntiFam" id="ANF00001">
    <property type="entry name" value="Shadow ORF"/>
</dbReference>
<keyword evidence="1" id="KW-0433">Leucine-rich repeat</keyword>
<dbReference type="SMART" id="SM00369">
    <property type="entry name" value="LRR_TYP"/>
    <property type="match status" value="4"/>
</dbReference>
<gene>
    <name evidence="4" type="ORF">LEP1GSC060_2055</name>
</gene>
<sequence length="241" mass="26765">MQVKSMILVGTLEKFAFLILFIPKTFQLVGKVMIAIGWLFFASIFWIDCKKTAEEILGEAKASPSSVLLLDLGMQKLSSIPEGICSFPNLTKLDLRLNSLTSLPESVGECKNLEQLNLFGNDLTTFPASFSKLKNLKVLLAGNNDLTVLPSELLFLPRIKTLYLDQNKITLTETDVEILASLSELEELDLNLNTGIKTLPSNYGKLKSLARLKKLNIKKTSLKGEDAEKLQAILPNTKIDY</sequence>
<evidence type="ECO:0000256" key="2">
    <source>
        <dbReference type="ARBA" id="ARBA00022737"/>
    </source>
</evidence>
<protein>
    <submittedName>
        <fullName evidence="4">Leucine rich repeat protein</fullName>
    </submittedName>
</protein>
<reference evidence="4" key="1">
    <citation type="submission" date="2013-03" db="EMBL/GenBank/DDBJ databases">
        <authorList>
            <person name="Harkins D.M."/>
            <person name="Durkin A.S."/>
            <person name="Brinkac L.M."/>
            <person name="Haft D.H."/>
            <person name="Selengut J.D."/>
            <person name="Sanka R."/>
            <person name="DePew J."/>
            <person name="Purushe J."/>
            <person name="Hartskeerl R.A."/>
            <person name="Ahmed A."/>
            <person name="van der Linden H."/>
            <person name="Goris M.G.A."/>
            <person name="Vinetz J.M."/>
            <person name="Sutton G.G."/>
            <person name="Nierman W.C."/>
            <person name="Fouts D.E."/>
        </authorList>
    </citation>
    <scope>NUCLEOTIDE SEQUENCE [LARGE SCALE GENOMIC DNA]</scope>
    <source>
        <strain evidence="4">ICFT</strain>
    </source>
</reference>
<keyword evidence="5" id="KW-1185">Reference proteome</keyword>
<proteinExistence type="predicted"/>
<comment type="caution">
    <text evidence="4">The sequence shown here is derived from an EMBL/GenBank/DDBJ whole genome shotgun (WGS) entry which is preliminary data.</text>
</comment>
<dbReference type="PROSITE" id="PS51450">
    <property type="entry name" value="LRR"/>
    <property type="match status" value="1"/>
</dbReference>
<dbReference type="Gene3D" id="3.80.10.10">
    <property type="entry name" value="Ribonuclease Inhibitor"/>
    <property type="match status" value="1"/>
</dbReference>
<dbReference type="InterPro" id="IPR032675">
    <property type="entry name" value="LRR_dom_sf"/>
</dbReference>
<keyword evidence="3" id="KW-1133">Transmembrane helix</keyword>
<evidence type="ECO:0000256" key="3">
    <source>
        <dbReference type="SAM" id="Phobius"/>
    </source>
</evidence>
<accession>N1WJ93</accession>
<keyword evidence="3" id="KW-0472">Membrane</keyword>
<dbReference type="PANTHER" id="PTHR48051:SF1">
    <property type="entry name" value="RAS SUPPRESSOR PROTEIN 1"/>
    <property type="match status" value="1"/>
</dbReference>
<dbReference type="PANTHER" id="PTHR48051">
    <property type="match status" value="1"/>
</dbReference>
<dbReference type="EMBL" id="AOHC02000038">
    <property type="protein sequence ID" value="EMY77189.1"/>
    <property type="molecule type" value="Genomic_DNA"/>
</dbReference>
<dbReference type="SUPFAM" id="SSF52058">
    <property type="entry name" value="L domain-like"/>
    <property type="match status" value="1"/>
</dbReference>
<name>N1WJ93_9LEPT</name>
<dbReference type="Proteomes" id="UP000012313">
    <property type="component" value="Unassembled WGS sequence"/>
</dbReference>
<dbReference type="InterPro" id="IPR003591">
    <property type="entry name" value="Leu-rich_rpt_typical-subtyp"/>
</dbReference>
<evidence type="ECO:0000313" key="4">
    <source>
        <dbReference type="EMBL" id="EMY77189.1"/>
    </source>
</evidence>
<dbReference type="Pfam" id="PF13855">
    <property type="entry name" value="LRR_8"/>
    <property type="match status" value="1"/>
</dbReference>
<dbReference type="InterPro" id="IPR001611">
    <property type="entry name" value="Leu-rich_rpt"/>
</dbReference>
<dbReference type="GO" id="GO:0005737">
    <property type="term" value="C:cytoplasm"/>
    <property type="evidence" value="ECO:0007669"/>
    <property type="project" value="TreeGrafter"/>
</dbReference>
<organism evidence="4 5">
    <name type="scientific">Leptospira weilii serovar Ranarum str. ICFT</name>
    <dbReference type="NCBI Taxonomy" id="1218598"/>
    <lineage>
        <taxon>Bacteria</taxon>
        <taxon>Pseudomonadati</taxon>
        <taxon>Spirochaetota</taxon>
        <taxon>Spirochaetia</taxon>
        <taxon>Leptospirales</taxon>
        <taxon>Leptospiraceae</taxon>
        <taxon>Leptospira</taxon>
    </lineage>
</organism>
<dbReference type="AlphaFoldDB" id="N1WJ93"/>
<dbReference type="STRING" id="1218598.LEP1GSC060_2055"/>
<keyword evidence="3" id="KW-0812">Transmembrane</keyword>
<dbReference type="InterPro" id="IPR050216">
    <property type="entry name" value="LRR_domain-containing"/>
</dbReference>
<keyword evidence="2" id="KW-0677">Repeat</keyword>
<evidence type="ECO:0000313" key="5">
    <source>
        <dbReference type="Proteomes" id="UP000012313"/>
    </source>
</evidence>
<feature type="transmembrane region" description="Helical" evidence="3">
    <location>
        <begin position="29"/>
        <end position="47"/>
    </location>
</feature>
<evidence type="ECO:0000256" key="1">
    <source>
        <dbReference type="ARBA" id="ARBA00022614"/>
    </source>
</evidence>